<dbReference type="NCBIfam" id="TIGR00840">
    <property type="entry name" value="b_cpa1"/>
    <property type="match status" value="1"/>
</dbReference>
<feature type="region of interest" description="Disordered" evidence="14">
    <location>
        <begin position="641"/>
        <end position="664"/>
    </location>
</feature>
<evidence type="ECO:0000259" key="16">
    <source>
        <dbReference type="Pfam" id="PF00999"/>
    </source>
</evidence>
<feature type="transmembrane region" description="Helical" evidence="15">
    <location>
        <begin position="437"/>
        <end position="456"/>
    </location>
</feature>
<feature type="transmembrane region" description="Helical" evidence="15">
    <location>
        <begin position="412"/>
        <end position="430"/>
    </location>
</feature>
<feature type="domain" description="Cation/H+ exchanger transmembrane" evidence="16">
    <location>
        <begin position="83"/>
        <end position="528"/>
    </location>
</feature>
<dbReference type="InterPro" id="IPR006153">
    <property type="entry name" value="Cation/H_exchanger_TM"/>
</dbReference>
<dbReference type="GO" id="GO:0055038">
    <property type="term" value="C:recycling endosome membrane"/>
    <property type="evidence" value="ECO:0007669"/>
    <property type="project" value="UniProtKB-SubCell"/>
</dbReference>
<keyword evidence="6 13" id="KW-0812">Transmembrane</keyword>
<evidence type="ECO:0000313" key="18">
    <source>
        <dbReference type="WBParaSite" id="Pan_g19762.t1"/>
    </source>
</evidence>
<evidence type="ECO:0000256" key="13">
    <source>
        <dbReference type="RuleBase" id="RU003722"/>
    </source>
</evidence>
<keyword evidence="13" id="KW-0050">Antiport</keyword>
<keyword evidence="10 13" id="KW-0406">Ion transport</keyword>
<evidence type="ECO:0000256" key="5">
    <source>
        <dbReference type="ARBA" id="ARBA00022475"/>
    </source>
</evidence>
<feature type="transmembrane region" description="Helical" evidence="15">
    <location>
        <begin position="321"/>
        <end position="344"/>
    </location>
</feature>
<evidence type="ECO:0000256" key="14">
    <source>
        <dbReference type="SAM" id="MobiDB-lite"/>
    </source>
</evidence>
<keyword evidence="9" id="KW-0915">Sodium</keyword>
<evidence type="ECO:0000256" key="15">
    <source>
        <dbReference type="SAM" id="Phobius"/>
    </source>
</evidence>
<dbReference type="InterPro" id="IPR004709">
    <property type="entry name" value="NaH_exchanger"/>
</dbReference>
<evidence type="ECO:0000256" key="1">
    <source>
        <dbReference type="ARBA" id="ARBA00004195"/>
    </source>
</evidence>
<feature type="transmembrane region" description="Helical" evidence="15">
    <location>
        <begin position="279"/>
        <end position="301"/>
    </location>
</feature>
<keyword evidence="5" id="KW-1003">Cell membrane</keyword>
<dbReference type="GO" id="GO:0098719">
    <property type="term" value="P:sodium ion import across plasma membrane"/>
    <property type="evidence" value="ECO:0007669"/>
    <property type="project" value="TreeGrafter"/>
</dbReference>
<accession>A0A7E4VE29</accession>
<comment type="subcellular location">
    <subcellularLocation>
        <location evidence="2">Cell membrane</location>
        <topology evidence="2">Multi-pass membrane protein</topology>
    </subcellularLocation>
    <subcellularLocation>
        <location evidence="1">Recycling endosome membrane</location>
        <topology evidence="1">Multi-pass membrane protein</topology>
    </subcellularLocation>
</comment>
<feature type="transmembrane region" description="Helical" evidence="15">
    <location>
        <begin position="364"/>
        <end position="392"/>
    </location>
</feature>
<feature type="transmembrane region" description="Helical" evidence="15">
    <location>
        <begin position="507"/>
        <end position="529"/>
    </location>
</feature>
<dbReference type="Pfam" id="PF00999">
    <property type="entry name" value="Na_H_Exchanger"/>
    <property type="match status" value="1"/>
</dbReference>
<evidence type="ECO:0000256" key="8">
    <source>
        <dbReference type="ARBA" id="ARBA00022989"/>
    </source>
</evidence>
<evidence type="ECO:0000256" key="3">
    <source>
        <dbReference type="ARBA" id="ARBA00007367"/>
    </source>
</evidence>
<dbReference type="PRINTS" id="PR01084">
    <property type="entry name" value="NAHEXCHNGR"/>
</dbReference>
<evidence type="ECO:0000256" key="11">
    <source>
        <dbReference type="ARBA" id="ARBA00023136"/>
    </source>
</evidence>
<keyword evidence="7" id="KW-0967">Endosome</keyword>
<dbReference type="GO" id="GO:0051453">
    <property type="term" value="P:regulation of intracellular pH"/>
    <property type="evidence" value="ECO:0007669"/>
    <property type="project" value="TreeGrafter"/>
</dbReference>
<reference evidence="18" key="2">
    <citation type="submission" date="2020-10" db="UniProtKB">
        <authorList>
            <consortium name="WormBaseParasite"/>
        </authorList>
    </citation>
    <scope>IDENTIFICATION</scope>
</reference>
<dbReference type="PANTHER" id="PTHR10110:SF187">
    <property type="entry name" value="SODIUM_HYDROGEN EXCHANGER"/>
    <property type="match status" value="1"/>
</dbReference>
<evidence type="ECO:0000256" key="4">
    <source>
        <dbReference type="ARBA" id="ARBA00022448"/>
    </source>
</evidence>
<keyword evidence="17" id="KW-1185">Reference proteome</keyword>
<feature type="compositionally biased region" description="Polar residues" evidence="14">
    <location>
        <begin position="654"/>
        <end position="664"/>
    </location>
</feature>
<feature type="transmembrane region" description="Helical" evidence="15">
    <location>
        <begin position="216"/>
        <end position="245"/>
    </location>
</feature>
<dbReference type="GO" id="GO:0005886">
    <property type="term" value="C:plasma membrane"/>
    <property type="evidence" value="ECO:0007669"/>
    <property type="project" value="UniProtKB-SubCell"/>
</dbReference>
<feature type="transmembrane region" description="Helical" evidence="15">
    <location>
        <begin position="251"/>
        <end position="270"/>
    </location>
</feature>
<dbReference type="GO" id="GO:0015386">
    <property type="term" value="F:potassium:proton antiporter activity"/>
    <property type="evidence" value="ECO:0007669"/>
    <property type="project" value="TreeGrafter"/>
</dbReference>
<dbReference type="InterPro" id="IPR002090">
    <property type="entry name" value="NHE-6/7/9"/>
</dbReference>
<reference evidence="17" key="1">
    <citation type="journal article" date="2013" name="Genetics">
        <title>The draft genome and transcriptome of Panagrellus redivivus are shaped by the harsh demands of a free-living lifestyle.</title>
        <authorList>
            <person name="Srinivasan J."/>
            <person name="Dillman A.R."/>
            <person name="Macchietto M.G."/>
            <person name="Heikkinen L."/>
            <person name="Lakso M."/>
            <person name="Fracchia K.M."/>
            <person name="Antoshechkin I."/>
            <person name="Mortazavi A."/>
            <person name="Wong G."/>
            <person name="Sternberg P.W."/>
        </authorList>
    </citation>
    <scope>NUCLEOTIDE SEQUENCE [LARGE SCALE GENOMIC DNA]</scope>
    <source>
        <strain evidence="17">MT8872</strain>
    </source>
</reference>
<dbReference type="AlphaFoldDB" id="A0A7E4VE29"/>
<feature type="transmembrane region" description="Helical" evidence="15">
    <location>
        <begin position="476"/>
        <end position="495"/>
    </location>
</feature>
<evidence type="ECO:0000256" key="12">
    <source>
        <dbReference type="ARBA" id="ARBA00023201"/>
    </source>
</evidence>
<keyword evidence="12 13" id="KW-0739">Sodium transport</keyword>
<dbReference type="Proteomes" id="UP000492821">
    <property type="component" value="Unassembled WGS sequence"/>
</dbReference>
<keyword evidence="11 15" id="KW-0472">Membrane</keyword>
<dbReference type="InterPro" id="IPR018422">
    <property type="entry name" value="Cation/H_exchanger_CPA1"/>
</dbReference>
<keyword evidence="4 13" id="KW-0813">Transport</keyword>
<dbReference type="PANTHER" id="PTHR10110">
    <property type="entry name" value="SODIUM/HYDROGEN EXCHANGER"/>
    <property type="match status" value="1"/>
</dbReference>
<feature type="transmembrane region" description="Helical" evidence="15">
    <location>
        <begin position="187"/>
        <end position="204"/>
    </location>
</feature>
<name>A0A7E4VE29_PANRE</name>
<evidence type="ECO:0000256" key="9">
    <source>
        <dbReference type="ARBA" id="ARBA00023053"/>
    </source>
</evidence>
<evidence type="ECO:0000256" key="10">
    <source>
        <dbReference type="ARBA" id="ARBA00023065"/>
    </source>
</evidence>
<evidence type="ECO:0000256" key="6">
    <source>
        <dbReference type="ARBA" id="ARBA00022692"/>
    </source>
</evidence>
<evidence type="ECO:0000256" key="2">
    <source>
        <dbReference type="ARBA" id="ARBA00004651"/>
    </source>
</evidence>
<dbReference type="Gene3D" id="6.10.140.1330">
    <property type="match status" value="1"/>
</dbReference>
<dbReference type="PRINTS" id="PR01088">
    <property type="entry name" value="NAHEXCHNGR6"/>
</dbReference>
<keyword evidence="8 15" id="KW-1133">Transmembrane helix</keyword>
<feature type="transmembrane region" description="Helical" evidence="15">
    <location>
        <begin position="101"/>
        <end position="122"/>
    </location>
</feature>
<proteinExistence type="inferred from homology"/>
<feature type="transmembrane region" description="Helical" evidence="15">
    <location>
        <begin position="70"/>
        <end position="89"/>
    </location>
</feature>
<feature type="region of interest" description="Disordered" evidence="14">
    <location>
        <begin position="542"/>
        <end position="567"/>
    </location>
</feature>
<dbReference type="WBParaSite" id="Pan_g19762.t1">
    <property type="protein sequence ID" value="Pan_g19762.t1"/>
    <property type="gene ID" value="Pan_g19762"/>
</dbReference>
<dbReference type="GO" id="GO:0015385">
    <property type="term" value="F:sodium:proton antiporter activity"/>
    <property type="evidence" value="ECO:0007669"/>
    <property type="project" value="InterPro"/>
</dbReference>
<feature type="transmembrane region" description="Helical" evidence="15">
    <location>
        <begin position="12"/>
        <end position="32"/>
    </location>
</feature>
<evidence type="ECO:0000313" key="17">
    <source>
        <dbReference type="Proteomes" id="UP000492821"/>
    </source>
</evidence>
<comment type="similarity">
    <text evidence="3 13">Belongs to the monovalent cation:proton antiporter 1 (CPA1) transporter (TC 2.A.36) family.</text>
</comment>
<evidence type="ECO:0000256" key="7">
    <source>
        <dbReference type="ARBA" id="ARBA00022753"/>
    </source>
</evidence>
<organism evidence="17 18">
    <name type="scientific">Panagrellus redivivus</name>
    <name type="common">Microworm</name>
    <dbReference type="NCBI Taxonomy" id="6233"/>
    <lineage>
        <taxon>Eukaryota</taxon>
        <taxon>Metazoa</taxon>
        <taxon>Ecdysozoa</taxon>
        <taxon>Nematoda</taxon>
        <taxon>Chromadorea</taxon>
        <taxon>Rhabditida</taxon>
        <taxon>Tylenchina</taxon>
        <taxon>Panagrolaimomorpha</taxon>
        <taxon>Panagrolaimoidea</taxon>
        <taxon>Panagrolaimidae</taxon>
        <taxon>Panagrellus</taxon>
    </lineage>
</organism>
<protein>
    <recommendedName>
        <fullName evidence="13">Sodium/hydrogen exchanger</fullName>
    </recommendedName>
</protein>
<sequence>MAEARRWRRGGLIAAGKTALLIVVGAALPASIEAVHHHYYYGRAANMNPEDEIEYFAEKRAKSIHHVDSMNLLIFTSLMVVIVLTAWFFKHYRLRFINESGLTLIYGLLFGYLIKFTALGQIESQTMQVTAANGSRITQPPDFLLLGVHKPDNSVVNFHYEMVEGFFADTKTSEKHVERKTVFSPEIFFNIILPPIIFNAGYSLKKKHFFRNIGSILSFVFIGALLSSFFMGFLMYFLCSLFALNFKFQELLFFGSILSATDPLTVLAVFNEMHVEADLYALVFGESALNDAVAIVMASIIDTYTGSSDTFDLPAVGFAVWSFFYVFTGSLVLGCAIGCINALITKFTSLHEFPNLETGMFILLSYVSFILAEVVDFTGIVAVLFCGISQAHYTYNNLSEESQARTKQFFDIINFLGEGFVFLYIGVAVMTSNAMKWNIFFIIFALITMVAARAMWVYPLCTFLNLKRKPRIPVNYMHMIVFSGLRGAVPFALAARNTSTDNRQIMLSTTSIVVIVTVLLNGGLTAWMIDYLGIKHGDAASAMEDRERAQEDEDAQPFANPNPSPRHNPWDKAFLPRKWYNFDATFMKPLLTHANPTLMETMPRFCLPLARWLTTQQQMEKYRSTTLNSHSAETLSGEVLVHPESQKGRHSPTFPRQLNDDSQF</sequence>